<feature type="transmembrane region" description="Helical" evidence="7">
    <location>
        <begin position="201"/>
        <end position="221"/>
    </location>
</feature>
<evidence type="ECO:0000256" key="2">
    <source>
        <dbReference type="ARBA" id="ARBA00006279"/>
    </source>
</evidence>
<comment type="function">
    <text evidence="7">May be involved in iron transport and iron homeostasis.</text>
</comment>
<evidence type="ECO:0000256" key="8">
    <source>
        <dbReference type="SAM" id="MobiDB-lite"/>
    </source>
</evidence>
<evidence type="ECO:0000256" key="5">
    <source>
        <dbReference type="ARBA" id="ARBA00022989"/>
    </source>
</evidence>
<keyword evidence="6 7" id="KW-0472">Membrane</keyword>
<comment type="caution">
    <text evidence="7">Lacks conserved residue(s) required for the propagation of feature annotation.</text>
</comment>
<keyword evidence="3 7" id="KW-0813">Transport</keyword>
<evidence type="ECO:0000256" key="4">
    <source>
        <dbReference type="ARBA" id="ARBA00022692"/>
    </source>
</evidence>
<keyword evidence="4 7" id="KW-0812">Transmembrane</keyword>
<sequence length="611" mass="66850">MACGPGKGFFSSTNFFVYLSHCLSAWGDRMWAFGIGIFLINISPESLQLTAASGLSRGISVLLFGALIGDIVDVSPRLKAAQVALVLQNAFVILNVAVIYIYLKYSADILSVGLWIKYVIYAIIIIFSILSQLSSIARSIAVEKDWIVEICGGDSDKLATMTASLRRIDLSTKVLAPVATGLIMTFAGVEFGALFIGGWNLVSVVIEYYFLWKVYNTVPALRRKKNLKRSEVLALAAGDTTDQEIKDVVQAGSAEVPQQFSETEETPDSPEADNEDGAPTPLMEQSKAERNAQSKEEKDSEEQTKNGCRCSIFNSLQRLYKGWPIYIGYDVVHAGIALSCLYMTVLGFDNVTVGYAKMQGMTEGHIGGLMSVSAVVGIVGTFLYPIMRRKLGLPRTGIFGLSFEILCLTLCIASVWIPDSPFDLSKGFHYSTPDSGLNCTADQSNNTDVFYITSDGNNSTIDYGNYSLAVTTPVMINETSTPCSPLSVNPRPSVSVWMLMAGIVTARFGLWVADLAITQLFLERVEEAERGKVNGVQSSLNQLMDMLKFLMVVLAPYEHQFGLLVIISFVFICIGWLFYAYFLKKNRGHLFHFEKCLIGCGNGAAPSNGNV</sequence>
<feature type="transmembrane region" description="Helical" evidence="7">
    <location>
        <begin position="365"/>
        <end position="386"/>
    </location>
</feature>
<keyword evidence="7" id="KW-0406">Ion transport</keyword>
<reference evidence="10" key="1">
    <citation type="submission" date="2025-08" db="UniProtKB">
        <authorList>
            <consortium name="RefSeq"/>
        </authorList>
    </citation>
    <scope>IDENTIFICATION</scope>
</reference>
<protein>
    <recommendedName>
        <fullName evidence="7">Solute carrier family 40 member</fullName>
    </recommendedName>
</protein>
<name>A0ABM0JHT6_APLCA</name>
<keyword evidence="9" id="KW-1185">Reference proteome</keyword>
<dbReference type="InterPro" id="IPR036259">
    <property type="entry name" value="MFS_trans_sf"/>
</dbReference>
<dbReference type="RefSeq" id="XP_005093972.1">
    <property type="nucleotide sequence ID" value="XM_005093915.3"/>
</dbReference>
<feature type="region of interest" description="Disordered" evidence="8">
    <location>
        <begin position="256"/>
        <end position="304"/>
    </location>
</feature>
<evidence type="ECO:0000313" key="9">
    <source>
        <dbReference type="Proteomes" id="UP000694888"/>
    </source>
</evidence>
<comment type="subcellular location">
    <subcellularLocation>
        <location evidence="1 7">Membrane</location>
        <topology evidence="1 7">Multi-pass membrane protein</topology>
    </subcellularLocation>
</comment>
<evidence type="ECO:0000256" key="6">
    <source>
        <dbReference type="ARBA" id="ARBA00023136"/>
    </source>
</evidence>
<feature type="compositionally biased region" description="Acidic residues" evidence="8">
    <location>
        <begin position="262"/>
        <end position="276"/>
    </location>
</feature>
<dbReference type="CDD" id="cd17480">
    <property type="entry name" value="MFS_SLC40A1_like"/>
    <property type="match status" value="1"/>
</dbReference>
<dbReference type="SUPFAM" id="SSF103473">
    <property type="entry name" value="MFS general substrate transporter"/>
    <property type="match status" value="1"/>
</dbReference>
<organism evidence="9 10">
    <name type="scientific">Aplysia californica</name>
    <name type="common">California sea hare</name>
    <dbReference type="NCBI Taxonomy" id="6500"/>
    <lineage>
        <taxon>Eukaryota</taxon>
        <taxon>Metazoa</taxon>
        <taxon>Spiralia</taxon>
        <taxon>Lophotrochozoa</taxon>
        <taxon>Mollusca</taxon>
        <taxon>Gastropoda</taxon>
        <taxon>Heterobranchia</taxon>
        <taxon>Euthyneura</taxon>
        <taxon>Tectipleura</taxon>
        <taxon>Aplysiida</taxon>
        <taxon>Aplysioidea</taxon>
        <taxon>Aplysiidae</taxon>
        <taxon>Aplysia</taxon>
    </lineage>
</organism>
<dbReference type="Gene3D" id="1.20.1250.20">
    <property type="entry name" value="MFS general substrate transporter like domains"/>
    <property type="match status" value="1"/>
</dbReference>
<feature type="compositionally biased region" description="Basic and acidic residues" evidence="8">
    <location>
        <begin position="286"/>
        <end position="304"/>
    </location>
</feature>
<evidence type="ECO:0000256" key="1">
    <source>
        <dbReference type="ARBA" id="ARBA00004141"/>
    </source>
</evidence>
<dbReference type="Pfam" id="PF06963">
    <property type="entry name" value="FPN1"/>
    <property type="match status" value="2"/>
</dbReference>
<dbReference type="Proteomes" id="UP000694888">
    <property type="component" value="Unplaced"/>
</dbReference>
<accession>A0ABM0JHT6</accession>
<gene>
    <name evidence="10" type="primary">LOC101847478</name>
</gene>
<evidence type="ECO:0000313" key="10">
    <source>
        <dbReference type="RefSeq" id="XP_005093972.1"/>
    </source>
</evidence>
<keyword evidence="5 7" id="KW-1133">Transmembrane helix</keyword>
<feature type="transmembrane region" description="Helical" evidence="7">
    <location>
        <begin position="84"/>
        <end position="103"/>
    </location>
</feature>
<dbReference type="PANTHER" id="PTHR11660">
    <property type="entry name" value="SOLUTE CARRIER FAMILY 40 MEMBER"/>
    <property type="match status" value="1"/>
</dbReference>
<evidence type="ECO:0000256" key="7">
    <source>
        <dbReference type="RuleBase" id="RU365065"/>
    </source>
</evidence>
<feature type="transmembrane region" description="Helical" evidence="7">
    <location>
        <begin position="109"/>
        <end position="130"/>
    </location>
</feature>
<feature type="transmembrane region" description="Helical" evidence="7">
    <location>
        <begin position="323"/>
        <end position="345"/>
    </location>
</feature>
<dbReference type="InterPro" id="IPR009716">
    <property type="entry name" value="Ferroportin-1"/>
</dbReference>
<evidence type="ECO:0000256" key="3">
    <source>
        <dbReference type="ARBA" id="ARBA00022448"/>
    </source>
</evidence>
<proteinExistence type="inferred from homology"/>
<feature type="transmembrane region" description="Helical" evidence="7">
    <location>
        <begin position="494"/>
        <end position="517"/>
    </location>
</feature>
<feature type="transmembrane region" description="Helical" evidence="7">
    <location>
        <begin position="398"/>
        <end position="417"/>
    </location>
</feature>
<feature type="transmembrane region" description="Helical" evidence="7">
    <location>
        <begin position="563"/>
        <end position="583"/>
    </location>
</feature>
<comment type="similarity">
    <text evidence="2 7">Belongs to the ferroportin (FP) (TC 2.A.100) family. SLC40A subfamily.</text>
</comment>
<dbReference type="PANTHER" id="PTHR11660:SF57">
    <property type="entry name" value="SOLUTE CARRIER FAMILY 40 MEMBER"/>
    <property type="match status" value="1"/>
</dbReference>
<dbReference type="GeneID" id="101847478"/>